<gene>
    <name evidence="1" type="ORF">MTR67_040001</name>
</gene>
<evidence type="ECO:0000313" key="2">
    <source>
        <dbReference type="Proteomes" id="UP001234989"/>
    </source>
</evidence>
<dbReference type="Proteomes" id="UP001234989">
    <property type="component" value="Chromosome 9"/>
</dbReference>
<dbReference type="EMBL" id="CP133620">
    <property type="protein sequence ID" value="WMV46616.1"/>
    <property type="molecule type" value="Genomic_DNA"/>
</dbReference>
<evidence type="ECO:0000313" key="1">
    <source>
        <dbReference type="EMBL" id="WMV46616.1"/>
    </source>
</evidence>
<proteinExistence type="predicted"/>
<keyword evidence="2" id="KW-1185">Reference proteome</keyword>
<protein>
    <submittedName>
        <fullName evidence="1">Uncharacterized protein</fullName>
    </submittedName>
</protein>
<accession>A0AAF0UJL3</accession>
<sequence length="87" mass="9242">MMGLFENLTHEGCDKDGLLVLSLYFRKAVNPPNYPKEGSPSQAISELVVKSTARGKARGVACTLWGLVSSSIATRQGTTGHGSFDNA</sequence>
<organism evidence="1 2">
    <name type="scientific">Solanum verrucosum</name>
    <dbReference type="NCBI Taxonomy" id="315347"/>
    <lineage>
        <taxon>Eukaryota</taxon>
        <taxon>Viridiplantae</taxon>
        <taxon>Streptophyta</taxon>
        <taxon>Embryophyta</taxon>
        <taxon>Tracheophyta</taxon>
        <taxon>Spermatophyta</taxon>
        <taxon>Magnoliopsida</taxon>
        <taxon>eudicotyledons</taxon>
        <taxon>Gunneridae</taxon>
        <taxon>Pentapetalae</taxon>
        <taxon>asterids</taxon>
        <taxon>lamiids</taxon>
        <taxon>Solanales</taxon>
        <taxon>Solanaceae</taxon>
        <taxon>Solanoideae</taxon>
        <taxon>Solaneae</taxon>
        <taxon>Solanum</taxon>
    </lineage>
</organism>
<reference evidence="1" key="1">
    <citation type="submission" date="2023-08" db="EMBL/GenBank/DDBJ databases">
        <title>A de novo genome assembly of Solanum verrucosum Schlechtendal, a Mexican diploid species geographically isolated from the other diploid A-genome species in potato relatives.</title>
        <authorList>
            <person name="Hosaka K."/>
        </authorList>
    </citation>
    <scope>NUCLEOTIDE SEQUENCE</scope>
    <source>
        <tissue evidence="1">Young leaves</tissue>
    </source>
</reference>
<dbReference type="AlphaFoldDB" id="A0AAF0UJL3"/>
<name>A0AAF0UJL3_SOLVR</name>